<proteinExistence type="predicted"/>
<reference evidence="3 4" key="1">
    <citation type="submission" date="2014-08" db="EMBL/GenBank/DDBJ databases">
        <title>Genome sequences of NCPPB Pectobacterium isolates.</title>
        <authorList>
            <person name="Glover R.H."/>
            <person name="Sapp M."/>
            <person name="Elphinstone J."/>
        </authorList>
    </citation>
    <scope>NUCLEOTIDE SEQUENCE [LARGE SCALE GENOMIC DNA]</scope>
    <source>
        <strain evidence="1 3">NCPPB 3701</strain>
        <strain evidence="2 4">NCPPB3702</strain>
    </source>
</reference>
<dbReference type="GO" id="GO:0008168">
    <property type="term" value="F:methyltransferase activity"/>
    <property type="evidence" value="ECO:0007669"/>
    <property type="project" value="UniProtKB-KW"/>
</dbReference>
<dbReference type="Proteomes" id="UP000029257">
    <property type="component" value="Unassembled WGS sequence"/>
</dbReference>
<name>A0AAW3EDW7_9GAMM</name>
<keyword evidence="1" id="KW-0489">Methyltransferase</keyword>
<dbReference type="Proteomes" id="UP000029436">
    <property type="component" value="Unassembled WGS sequence"/>
</dbReference>
<keyword evidence="1" id="KW-0808">Transferase</keyword>
<evidence type="ECO:0000313" key="3">
    <source>
        <dbReference type="Proteomes" id="UP000029257"/>
    </source>
</evidence>
<dbReference type="SUPFAM" id="SSF53335">
    <property type="entry name" value="S-adenosyl-L-methionine-dependent methyltransferases"/>
    <property type="match status" value="1"/>
</dbReference>
<comment type="caution">
    <text evidence="1">The sequence shown here is derived from an EMBL/GenBank/DDBJ whole genome shotgun (WGS) entry which is preliminary data.</text>
</comment>
<organism evidence="1 3">
    <name type="scientific">Pectobacterium wasabiae</name>
    <dbReference type="NCBI Taxonomy" id="55208"/>
    <lineage>
        <taxon>Bacteria</taxon>
        <taxon>Pseudomonadati</taxon>
        <taxon>Pseudomonadota</taxon>
        <taxon>Gammaproteobacteria</taxon>
        <taxon>Enterobacterales</taxon>
        <taxon>Pectobacteriaceae</taxon>
        <taxon>Pectobacterium</taxon>
    </lineage>
</organism>
<accession>A0AAW3EDW7</accession>
<dbReference type="Gene3D" id="3.40.50.150">
    <property type="entry name" value="Vaccinia Virus protein VP39"/>
    <property type="match status" value="1"/>
</dbReference>
<dbReference type="AlphaFoldDB" id="A0AAW3EDW7"/>
<protein>
    <submittedName>
        <fullName evidence="1">Methyltransferase type 11</fullName>
    </submittedName>
</protein>
<evidence type="ECO:0000313" key="2">
    <source>
        <dbReference type="EMBL" id="KGA27401.1"/>
    </source>
</evidence>
<evidence type="ECO:0000313" key="1">
    <source>
        <dbReference type="EMBL" id="KFX04267.1"/>
    </source>
</evidence>
<dbReference type="GO" id="GO:0032259">
    <property type="term" value="P:methylation"/>
    <property type="evidence" value="ECO:0007669"/>
    <property type="project" value="UniProtKB-KW"/>
</dbReference>
<keyword evidence="4" id="KW-1185">Reference proteome</keyword>
<dbReference type="CDD" id="cd02440">
    <property type="entry name" value="AdoMet_MTases"/>
    <property type="match status" value="1"/>
</dbReference>
<dbReference type="EMBL" id="JQOH01000008">
    <property type="protein sequence ID" value="KGA27401.1"/>
    <property type="molecule type" value="Genomic_DNA"/>
</dbReference>
<dbReference type="EMBL" id="JQHP01000009">
    <property type="protein sequence ID" value="KFX04267.1"/>
    <property type="molecule type" value="Genomic_DNA"/>
</dbReference>
<evidence type="ECO:0000313" key="4">
    <source>
        <dbReference type="Proteomes" id="UP000029436"/>
    </source>
</evidence>
<gene>
    <name evidence="1" type="ORF">JV38_17280</name>
    <name evidence="2" type="ORF">KU73_17270</name>
</gene>
<dbReference type="InterPro" id="IPR029063">
    <property type="entry name" value="SAM-dependent_MTases_sf"/>
</dbReference>
<sequence length="257" mass="28728">MTDEQYAEHWGIESEKHNRLSDYSWMAGFIPDNAMILDVGCGNGLGCIAMLKKGCSIVAIEANEFLAQQAIDNVRNAGFSTKLINLDGNSPQEIESEINFHILVGSLFSEDSDNVAKSFSFDYVTNWLFGASPYRAAEEMKQKVEELDVAYASQYRERATVACQKLSKLSQNKDCKLNYTLRSYYEKGTPKEIVISTFAEEQNTTVFNSNIVNSENVRIRKNEAINLPNSSQMKYISSAPGVSVPRHIKPIIISVVV</sequence>